<evidence type="ECO:0000256" key="1">
    <source>
        <dbReference type="SAM" id="Phobius"/>
    </source>
</evidence>
<evidence type="ECO:0000313" key="3">
    <source>
        <dbReference type="Proteomes" id="UP001242010"/>
    </source>
</evidence>
<evidence type="ECO:0000313" key="2">
    <source>
        <dbReference type="EMBL" id="BDU70048.1"/>
    </source>
</evidence>
<dbReference type="EMBL" id="AP027079">
    <property type="protein sequence ID" value="BDU70048.1"/>
    <property type="molecule type" value="Genomic_DNA"/>
</dbReference>
<sequence length="224" mass="24123">MRADRGRVGATWNPVVWGLVVWGLALALAWSLPGALWRPVAPPPFPLQALLPAGLAVLALAVAAPLAAWLGGPGLAVRRPLALLEAPPDLLWAGLLLALWPAAWGPPGSGAWILAFLAAALPSEVRWLSHALPGERPFPEAWGAQAVRRVRWLALRRLWGRWLAARLPLWLTATLVLERMLGVPGLGADWLARVSGRDRAGLAIWVAALTILWLLARPLEPETP</sequence>
<feature type="transmembrane region" description="Helical" evidence="1">
    <location>
        <begin position="200"/>
        <end position="216"/>
    </location>
</feature>
<organism evidence="2 3">
    <name type="scientific">Geothrix oryzae</name>
    <dbReference type="NCBI Taxonomy" id="2927975"/>
    <lineage>
        <taxon>Bacteria</taxon>
        <taxon>Pseudomonadati</taxon>
        <taxon>Acidobacteriota</taxon>
        <taxon>Holophagae</taxon>
        <taxon>Holophagales</taxon>
        <taxon>Holophagaceae</taxon>
        <taxon>Geothrix</taxon>
    </lineage>
</organism>
<dbReference type="RefSeq" id="WP_286353769.1">
    <property type="nucleotide sequence ID" value="NZ_AP027079.1"/>
</dbReference>
<keyword evidence="1" id="KW-0472">Membrane</keyword>
<protein>
    <submittedName>
        <fullName evidence="2">Uncharacterized protein</fullName>
    </submittedName>
</protein>
<keyword evidence="1" id="KW-0812">Transmembrane</keyword>
<feature type="transmembrane region" description="Helical" evidence="1">
    <location>
        <begin position="15"/>
        <end position="37"/>
    </location>
</feature>
<dbReference type="Proteomes" id="UP001242010">
    <property type="component" value="Chromosome"/>
</dbReference>
<accession>A0ABM8DSP3</accession>
<gene>
    <name evidence="2" type="ORF">GETHOR_21490</name>
</gene>
<keyword evidence="3" id="KW-1185">Reference proteome</keyword>
<keyword evidence="1" id="KW-1133">Transmembrane helix</keyword>
<proteinExistence type="predicted"/>
<name>A0ABM8DSP3_9BACT</name>
<reference evidence="3" key="1">
    <citation type="journal article" date="2023" name="Int. J. Syst. Evol. Microbiol.">
        <title>Mesoterricola silvestris gen. nov., sp. nov., Mesoterricola sediminis sp. nov., Geothrix oryzae sp. nov., Geothrix edaphica sp. nov., Geothrix rubra sp. nov., and Geothrix limicola sp. nov., six novel members of Acidobacteriota isolated from soils.</title>
        <authorList>
            <person name="Itoh H."/>
            <person name="Sugisawa Y."/>
            <person name="Mise K."/>
            <person name="Xu Z."/>
            <person name="Kuniyasu M."/>
            <person name="Ushijima N."/>
            <person name="Kawano K."/>
            <person name="Kobayashi E."/>
            <person name="Shiratori Y."/>
            <person name="Masuda Y."/>
            <person name="Senoo K."/>
        </authorList>
    </citation>
    <scope>NUCLEOTIDE SEQUENCE [LARGE SCALE GENOMIC DNA]</scope>
    <source>
        <strain evidence="3">Red222</strain>
    </source>
</reference>
<feature type="transmembrane region" description="Helical" evidence="1">
    <location>
        <begin position="49"/>
        <end position="70"/>
    </location>
</feature>